<sequence length="35" mass="4428">MKKCSSGTMEMRLEQSWYKMEEWSWNMPWEDLKIK</sequence>
<keyword evidence="2" id="KW-1185">Reference proteome</keyword>
<dbReference type="Proteomes" id="UP000265520">
    <property type="component" value="Unassembled WGS sequence"/>
</dbReference>
<name>A0A392T0Z5_9FABA</name>
<evidence type="ECO:0000313" key="2">
    <source>
        <dbReference type="Proteomes" id="UP000265520"/>
    </source>
</evidence>
<dbReference type="EMBL" id="LXQA010485192">
    <property type="protein sequence ID" value="MCI54783.1"/>
    <property type="molecule type" value="Genomic_DNA"/>
</dbReference>
<accession>A0A392T0Z5</accession>
<proteinExistence type="predicted"/>
<protein>
    <submittedName>
        <fullName evidence="1">Uncharacterized protein</fullName>
    </submittedName>
</protein>
<evidence type="ECO:0000313" key="1">
    <source>
        <dbReference type="EMBL" id="MCI54783.1"/>
    </source>
</evidence>
<organism evidence="1 2">
    <name type="scientific">Trifolium medium</name>
    <dbReference type="NCBI Taxonomy" id="97028"/>
    <lineage>
        <taxon>Eukaryota</taxon>
        <taxon>Viridiplantae</taxon>
        <taxon>Streptophyta</taxon>
        <taxon>Embryophyta</taxon>
        <taxon>Tracheophyta</taxon>
        <taxon>Spermatophyta</taxon>
        <taxon>Magnoliopsida</taxon>
        <taxon>eudicotyledons</taxon>
        <taxon>Gunneridae</taxon>
        <taxon>Pentapetalae</taxon>
        <taxon>rosids</taxon>
        <taxon>fabids</taxon>
        <taxon>Fabales</taxon>
        <taxon>Fabaceae</taxon>
        <taxon>Papilionoideae</taxon>
        <taxon>50 kb inversion clade</taxon>
        <taxon>NPAAA clade</taxon>
        <taxon>Hologalegina</taxon>
        <taxon>IRL clade</taxon>
        <taxon>Trifolieae</taxon>
        <taxon>Trifolium</taxon>
    </lineage>
</organism>
<feature type="non-terminal residue" evidence="1">
    <location>
        <position position="35"/>
    </location>
</feature>
<dbReference type="AlphaFoldDB" id="A0A392T0Z5"/>
<comment type="caution">
    <text evidence="1">The sequence shown here is derived from an EMBL/GenBank/DDBJ whole genome shotgun (WGS) entry which is preliminary data.</text>
</comment>
<reference evidence="1 2" key="1">
    <citation type="journal article" date="2018" name="Front. Plant Sci.">
        <title>Red Clover (Trifolium pratense) and Zigzag Clover (T. medium) - A Picture of Genomic Similarities and Differences.</title>
        <authorList>
            <person name="Dluhosova J."/>
            <person name="Istvanek J."/>
            <person name="Nedelnik J."/>
            <person name="Repkova J."/>
        </authorList>
    </citation>
    <scope>NUCLEOTIDE SEQUENCE [LARGE SCALE GENOMIC DNA]</scope>
    <source>
        <strain evidence="2">cv. 10/8</strain>
        <tissue evidence="1">Leaf</tissue>
    </source>
</reference>